<evidence type="ECO:0000313" key="6">
    <source>
        <dbReference type="Proteomes" id="UP000076623"/>
    </source>
</evidence>
<keyword evidence="3" id="KW-0804">Transcription</keyword>
<dbReference type="PANTHER" id="PTHR42756:SF1">
    <property type="entry name" value="TRANSCRIPTIONAL REPRESSOR OF EMRAB OPERON"/>
    <property type="match status" value="1"/>
</dbReference>
<gene>
    <name evidence="5" type="ORF">ABE65_005460</name>
</gene>
<dbReference type="GO" id="GO:0003677">
    <property type="term" value="F:DNA binding"/>
    <property type="evidence" value="ECO:0007669"/>
    <property type="project" value="UniProtKB-KW"/>
</dbReference>
<dbReference type="InterPro" id="IPR036388">
    <property type="entry name" value="WH-like_DNA-bd_sf"/>
</dbReference>
<dbReference type="PRINTS" id="PR00598">
    <property type="entry name" value="HTHMARR"/>
</dbReference>
<protein>
    <submittedName>
        <fullName evidence="5">Transcriptional regulator</fullName>
    </submittedName>
</protein>
<keyword evidence="1" id="KW-0805">Transcription regulation</keyword>
<reference evidence="5 6" key="1">
    <citation type="submission" date="2016-04" db="EMBL/GenBank/DDBJ databases">
        <title>Complete genome sequence of Fictibacillus phosphorivorans G25-29, a strain toxic to nematodes.</title>
        <authorList>
            <person name="Zheng Z."/>
        </authorList>
    </citation>
    <scope>NUCLEOTIDE SEQUENCE [LARGE SCALE GENOMIC DNA]</scope>
    <source>
        <strain evidence="5 6">G25-29</strain>
    </source>
</reference>
<evidence type="ECO:0000256" key="1">
    <source>
        <dbReference type="ARBA" id="ARBA00023015"/>
    </source>
</evidence>
<dbReference type="CDD" id="cd00090">
    <property type="entry name" value="HTH_ARSR"/>
    <property type="match status" value="1"/>
</dbReference>
<dbReference type="KEGG" id="fpn:ABE65_005460"/>
<organism evidence="5 6">
    <name type="scientific">Fictibacillus phosphorivorans</name>
    <dbReference type="NCBI Taxonomy" id="1221500"/>
    <lineage>
        <taxon>Bacteria</taxon>
        <taxon>Bacillati</taxon>
        <taxon>Bacillota</taxon>
        <taxon>Bacilli</taxon>
        <taxon>Bacillales</taxon>
        <taxon>Fictibacillaceae</taxon>
        <taxon>Fictibacillus</taxon>
    </lineage>
</organism>
<keyword evidence="6" id="KW-1185">Reference proteome</keyword>
<dbReference type="PANTHER" id="PTHR42756">
    <property type="entry name" value="TRANSCRIPTIONAL REGULATOR, MARR"/>
    <property type="match status" value="1"/>
</dbReference>
<dbReference type="GO" id="GO:0003700">
    <property type="term" value="F:DNA-binding transcription factor activity"/>
    <property type="evidence" value="ECO:0007669"/>
    <property type="project" value="InterPro"/>
</dbReference>
<evidence type="ECO:0000313" key="5">
    <source>
        <dbReference type="EMBL" id="ANC76283.1"/>
    </source>
</evidence>
<dbReference type="Gene3D" id="1.10.10.10">
    <property type="entry name" value="Winged helix-like DNA-binding domain superfamily/Winged helix DNA-binding domain"/>
    <property type="match status" value="1"/>
</dbReference>
<dbReference type="SUPFAM" id="SSF46785">
    <property type="entry name" value="Winged helix' DNA-binding domain"/>
    <property type="match status" value="1"/>
</dbReference>
<evidence type="ECO:0000256" key="2">
    <source>
        <dbReference type="ARBA" id="ARBA00023125"/>
    </source>
</evidence>
<dbReference type="RefSeq" id="WP_066392179.1">
    <property type="nucleotide sequence ID" value="NZ_CP015378.1"/>
</dbReference>
<feature type="domain" description="HTH marR-type" evidence="4">
    <location>
        <begin position="10"/>
        <end position="139"/>
    </location>
</feature>
<dbReference type="InterPro" id="IPR011991">
    <property type="entry name" value="ArsR-like_HTH"/>
</dbReference>
<evidence type="ECO:0000256" key="3">
    <source>
        <dbReference type="ARBA" id="ARBA00023163"/>
    </source>
</evidence>
<dbReference type="PROSITE" id="PS50995">
    <property type="entry name" value="HTH_MARR_2"/>
    <property type="match status" value="1"/>
</dbReference>
<name>A0A160IJQ6_9BACL</name>
<dbReference type="Proteomes" id="UP000076623">
    <property type="component" value="Chromosome"/>
</dbReference>
<dbReference type="EMBL" id="CP015378">
    <property type="protein sequence ID" value="ANC76283.1"/>
    <property type="molecule type" value="Genomic_DNA"/>
</dbReference>
<dbReference type="InterPro" id="IPR000835">
    <property type="entry name" value="HTH_MarR-typ"/>
</dbReference>
<dbReference type="STRING" id="1221500.ABE65_005460"/>
<dbReference type="Pfam" id="PF01047">
    <property type="entry name" value="MarR"/>
    <property type="match status" value="1"/>
</dbReference>
<proteinExistence type="predicted"/>
<sequence length="145" mass="17498">MLLSNSYIDDEKIINRLYEIHRRTVPKFESCTGISQTRLELLHELYEVEEISQRALQKKVNIDHAAVTRHLKQLEDKGMVIRRKDPKDQRFTYVSLSEEGRLKIIHYREEKERFISGVLHDFSEEERKKLLEMLTRIQRNIEIFE</sequence>
<accession>A0A160IJQ6</accession>
<dbReference type="AlphaFoldDB" id="A0A160IJQ6"/>
<evidence type="ECO:0000259" key="4">
    <source>
        <dbReference type="PROSITE" id="PS50995"/>
    </source>
</evidence>
<keyword evidence="2" id="KW-0238">DNA-binding</keyword>
<dbReference type="InterPro" id="IPR036390">
    <property type="entry name" value="WH_DNA-bd_sf"/>
</dbReference>
<dbReference type="SMART" id="SM00347">
    <property type="entry name" value="HTH_MARR"/>
    <property type="match status" value="1"/>
</dbReference>